<dbReference type="InterPro" id="IPR033932">
    <property type="entry name" value="YtcJ-like"/>
</dbReference>
<dbReference type="SUPFAM" id="SSF51338">
    <property type="entry name" value="Composite domain of metallo-dependent hydrolases"/>
    <property type="match status" value="1"/>
</dbReference>
<dbReference type="AlphaFoldDB" id="A0A399G610"/>
<accession>A0A399G610</accession>
<reference evidence="1" key="1">
    <citation type="submission" date="2020-10" db="EMBL/GenBank/DDBJ databases">
        <title>De novo genome project of the cellulose decomposer Thermobifida halotolerans type strain.</title>
        <authorList>
            <person name="Nagy I."/>
            <person name="Horvath B."/>
            <person name="Kukolya J."/>
            <person name="Nagy I."/>
            <person name="Orsini M."/>
        </authorList>
    </citation>
    <scope>NUCLEOTIDE SEQUENCE</scope>
    <source>
        <strain evidence="1">DSM 44931</strain>
    </source>
</reference>
<dbReference type="SUPFAM" id="SSF51556">
    <property type="entry name" value="Metallo-dependent hydrolases"/>
    <property type="match status" value="1"/>
</dbReference>
<dbReference type="Pfam" id="PF07969">
    <property type="entry name" value="Amidohydro_3"/>
    <property type="match status" value="1"/>
</dbReference>
<dbReference type="PANTHER" id="PTHR22642:SF2">
    <property type="entry name" value="PROTEIN LONG AFTER FAR-RED 3"/>
    <property type="match status" value="1"/>
</dbReference>
<keyword evidence="2" id="KW-1185">Reference proteome</keyword>
<dbReference type="Gene3D" id="2.30.40.10">
    <property type="entry name" value="Urease, subunit C, domain 1"/>
    <property type="match status" value="1"/>
</dbReference>
<dbReference type="Proteomes" id="UP000265719">
    <property type="component" value="Chromosome"/>
</dbReference>
<gene>
    <name evidence="1" type="ORF">NI17_005045</name>
</gene>
<dbReference type="InterPro" id="IPR011059">
    <property type="entry name" value="Metal-dep_hydrolase_composite"/>
</dbReference>
<name>A0A399G610_9ACTN</name>
<protein>
    <submittedName>
        <fullName evidence="1">Amidohydrolase</fullName>
    </submittedName>
</protein>
<dbReference type="InterPro" id="IPR032466">
    <property type="entry name" value="Metal_Hydrolase"/>
</dbReference>
<dbReference type="GO" id="GO:0016810">
    <property type="term" value="F:hydrolase activity, acting on carbon-nitrogen (but not peptide) bonds"/>
    <property type="evidence" value="ECO:0007669"/>
    <property type="project" value="InterPro"/>
</dbReference>
<dbReference type="KEGG" id="thao:NI17_005045"/>
<evidence type="ECO:0000313" key="1">
    <source>
        <dbReference type="EMBL" id="UOE20586.1"/>
    </source>
</evidence>
<dbReference type="Gene3D" id="3.20.20.140">
    <property type="entry name" value="Metal-dependent hydrolases"/>
    <property type="match status" value="1"/>
</dbReference>
<organism evidence="1 2">
    <name type="scientific">Thermobifida halotolerans</name>
    <dbReference type="NCBI Taxonomy" id="483545"/>
    <lineage>
        <taxon>Bacteria</taxon>
        <taxon>Bacillati</taxon>
        <taxon>Actinomycetota</taxon>
        <taxon>Actinomycetes</taxon>
        <taxon>Streptosporangiales</taxon>
        <taxon>Nocardiopsidaceae</taxon>
        <taxon>Thermobifida</taxon>
    </lineage>
</organism>
<dbReference type="InterPro" id="IPR013108">
    <property type="entry name" value="Amidohydro_3"/>
</dbReference>
<dbReference type="EMBL" id="CP063196">
    <property type="protein sequence ID" value="UOE20586.1"/>
    <property type="molecule type" value="Genomic_DNA"/>
</dbReference>
<dbReference type="PANTHER" id="PTHR22642">
    <property type="entry name" value="IMIDAZOLONEPROPIONASE"/>
    <property type="match status" value="1"/>
</dbReference>
<dbReference type="OrthoDB" id="3173428at2"/>
<sequence>MTAQVTERGAELQFVNGTVLTMDADRRVASALAVDGGRIVLVGSDEEVLATRRPASRVVDLGGRTVVPGLIDAHTHVELTTYSRHFWTDVRGRSRAEVLRTVTDLAAGRPAGEWVVLQGTFGQDLPDRAELDRAAPDHPVAVRWSMHKFQLNSAALAVSGIDRRTVAEPGMRLNRDSGGELTGLVEEGWDLLAWEPPLRDALRPAIAETLTELFLRNGVTSINEVAASAAGVRVYQELGRTGNYPRMGLALTAAPGHQALVDTRNFSGLGFATGFGDSRCHLQAVKIFLDGGRDGAFRSNGIGGPADSWGLLSRTLPGLTAELAAAMDAGLQVWVHAIGDLAQECAVSAIEQAARSRSTTGHRFRVEHFGNEMYEADRLRRLVDAGGIPVPNPSFVFAEPDDPGRRLPPHTVKYGLRTLRSLTGVVVGNSDTAGAQPFACNPWFVMQCMILRRNRNGVVVDPEEAVGIDEALAAFTRDAAYATFQEEQKGTLEAGKLADFAVLETDPRSMPAQELDSMVTAATVIGGRVVHGGL</sequence>
<dbReference type="RefSeq" id="WP_068691924.1">
    <property type="nucleotide sequence ID" value="NZ_CP063196.1"/>
</dbReference>
<dbReference type="CDD" id="cd01300">
    <property type="entry name" value="YtcJ_like"/>
    <property type="match status" value="1"/>
</dbReference>
<dbReference type="Gene3D" id="3.10.310.70">
    <property type="match status" value="1"/>
</dbReference>
<proteinExistence type="predicted"/>
<evidence type="ECO:0000313" key="2">
    <source>
        <dbReference type="Proteomes" id="UP000265719"/>
    </source>
</evidence>